<proteinExistence type="predicted"/>
<dbReference type="Proteomes" id="UP000664940">
    <property type="component" value="Unassembled WGS sequence"/>
</dbReference>
<dbReference type="EMBL" id="JABVXQ010000001">
    <property type="protein sequence ID" value="KAF6131009.1"/>
    <property type="molecule type" value="Genomic_DNA"/>
</dbReference>
<sequence length="162" mass="18382">MKVNAGEDHPGLRWSQELHGQGERVEADVGVKFKQVWTFESLLHPGQWSHQIDSGLRRTNFWNSRRKAGHRSRGGSLKHFSWRQWCVCVCVCVCEYHRRPALSPPAFHLEPDNLHGATTASAVMCSACSGSESWLGLVLKGLLLCTRIVWRVSALKRSRHKL</sequence>
<dbReference type="AlphaFoldDB" id="A0A834BLA1"/>
<protein>
    <submittedName>
        <fullName evidence="1">Uncharacterized protein</fullName>
    </submittedName>
</protein>
<evidence type="ECO:0000313" key="2">
    <source>
        <dbReference type="Proteomes" id="UP000664940"/>
    </source>
</evidence>
<organism evidence="1 2">
    <name type="scientific">Phyllostomus discolor</name>
    <name type="common">pale spear-nosed bat</name>
    <dbReference type="NCBI Taxonomy" id="89673"/>
    <lineage>
        <taxon>Eukaryota</taxon>
        <taxon>Metazoa</taxon>
        <taxon>Chordata</taxon>
        <taxon>Craniata</taxon>
        <taxon>Vertebrata</taxon>
        <taxon>Euteleostomi</taxon>
        <taxon>Mammalia</taxon>
        <taxon>Eutheria</taxon>
        <taxon>Laurasiatheria</taxon>
        <taxon>Chiroptera</taxon>
        <taxon>Yangochiroptera</taxon>
        <taxon>Phyllostomidae</taxon>
        <taxon>Phyllostominae</taxon>
        <taxon>Phyllostomus</taxon>
    </lineage>
</organism>
<evidence type="ECO:0000313" key="1">
    <source>
        <dbReference type="EMBL" id="KAF6131009.1"/>
    </source>
</evidence>
<reference evidence="1 2" key="1">
    <citation type="journal article" date="2020" name="Nature">
        <title>Six reference-quality genomes reveal evolution of bat adaptations.</title>
        <authorList>
            <person name="Jebb D."/>
            <person name="Huang Z."/>
            <person name="Pippel M."/>
            <person name="Hughes G.M."/>
            <person name="Lavrichenko K."/>
            <person name="Devanna P."/>
            <person name="Winkler S."/>
            <person name="Jermiin L.S."/>
            <person name="Skirmuntt E.C."/>
            <person name="Katzourakis A."/>
            <person name="Burkitt-Gray L."/>
            <person name="Ray D.A."/>
            <person name="Sullivan K.A.M."/>
            <person name="Roscito J.G."/>
            <person name="Kirilenko B.M."/>
            <person name="Davalos L.M."/>
            <person name="Corthals A.P."/>
            <person name="Power M.L."/>
            <person name="Jones G."/>
            <person name="Ransome R.D."/>
            <person name="Dechmann D.K.N."/>
            <person name="Locatelli A.G."/>
            <person name="Puechmaille S.J."/>
            <person name="Fedrigo O."/>
            <person name="Jarvis E.D."/>
            <person name="Hiller M."/>
            <person name="Vernes S.C."/>
            <person name="Myers E.W."/>
            <person name="Teeling E.C."/>
        </authorList>
    </citation>
    <scope>NUCLEOTIDE SEQUENCE [LARGE SCALE GENOMIC DNA]</scope>
    <source>
        <strain evidence="1">Bat1K_MPI-CBG_1</strain>
    </source>
</reference>
<gene>
    <name evidence="1" type="ORF">HJG60_007926</name>
</gene>
<name>A0A834BLA1_9CHIR</name>
<comment type="caution">
    <text evidence="1">The sequence shown here is derived from an EMBL/GenBank/DDBJ whole genome shotgun (WGS) entry which is preliminary data.</text>
</comment>
<accession>A0A834BLA1</accession>